<organism evidence="1 2">
    <name type="scientific">Racocetra fulgida</name>
    <dbReference type="NCBI Taxonomy" id="60492"/>
    <lineage>
        <taxon>Eukaryota</taxon>
        <taxon>Fungi</taxon>
        <taxon>Fungi incertae sedis</taxon>
        <taxon>Mucoromycota</taxon>
        <taxon>Glomeromycotina</taxon>
        <taxon>Glomeromycetes</taxon>
        <taxon>Diversisporales</taxon>
        <taxon>Gigasporaceae</taxon>
        <taxon>Racocetra</taxon>
    </lineage>
</organism>
<reference evidence="1" key="1">
    <citation type="submission" date="2021-06" db="EMBL/GenBank/DDBJ databases">
        <authorList>
            <person name="Kallberg Y."/>
            <person name="Tangrot J."/>
            <person name="Rosling A."/>
        </authorList>
    </citation>
    <scope>NUCLEOTIDE SEQUENCE</scope>
    <source>
        <strain evidence="1">IN212</strain>
    </source>
</reference>
<dbReference type="Proteomes" id="UP000789396">
    <property type="component" value="Unassembled WGS sequence"/>
</dbReference>
<evidence type="ECO:0000313" key="2">
    <source>
        <dbReference type="Proteomes" id="UP000789396"/>
    </source>
</evidence>
<evidence type="ECO:0000313" key="1">
    <source>
        <dbReference type="EMBL" id="CAG8802153.1"/>
    </source>
</evidence>
<keyword evidence="2" id="KW-1185">Reference proteome</keyword>
<sequence>ESTYACQLEFTKKQFDDEFFDSFNPISEFITVQLNEINK</sequence>
<proteinExistence type="predicted"/>
<dbReference type="AlphaFoldDB" id="A0A9N9PAG0"/>
<feature type="non-terminal residue" evidence="1">
    <location>
        <position position="1"/>
    </location>
</feature>
<gene>
    <name evidence="1" type="ORF">RFULGI_LOCUS17850</name>
</gene>
<dbReference type="EMBL" id="CAJVPZ010073275">
    <property type="protein sequence ID" value="CAG8802153.1"/>
    <property type="molecule type" value="Genomic_DNA"/>
</dbReference>
<feature type="non-terminal residue" evidence="1">
    <location>
        <position position="39"/>
    </location>
</feature>
<name>A0A9N9PAG0_9GLOM</name>
<comment type="caution">
    <text evidence="1">The sequence shown here is derived from an EMBL/GenBank/DDBJ whole genome shotgun (WGS) entry which is preliminary data.</text>
</comment>
<protein>
    <submittedName>
        <fullName evidence="1">3634_t:CDS:1</fullName>
    </submittedName>
</protein>
<accession>A0A9N9PAG0</accession>